<dbReference type="Proteomes" id="UP000525432">
    <property type="component" value="Unassembled WGS sequence"/>
</dbReference>
<accession>A0A841V2P5</accession>
<dbReference type="EMBL" id="JACEGC010000031">
    <property type="protein sequence ID" value="MBC1195339.1"/>
    <property type="molecule type" value="Genomic_DNA"/>
</dbReference>
<dbReference type="AlphaFoldDB" id="A0A841V2P5"/>
<evidence type="ECO:0000313" key="1">
    <source>
        <dbReference type="EMBL" id="MBC1195339.1"/>
    </source>
</evidence>
<evidence type="ECO:0000313" key="2">
    <source>
        <dbReference type="Proteomes" id="UP000525432"/>
    </source>
</evidence>
<protein>
    <submittedName>
        <fullName evidence="1">Uncharacterized protein</fullName>
    </submittedName>
</protein>
<gene>
    <name evidence="1" type="ORF">H0901_08645</name>
</gene>
<name>A0A841V2P5_MICAE</name>
<reference evidence="1 2" key="1">
    <citation type="submission" date="2020-07" db="EMBL/GenBank/DDBJ databases">
        <title>Genomes of two Microcystis aeruginosa (Cyanobacteria) strains from Florida (USA) with disparate toxicogenic potential.</title>
        <authorList>
            <person name="Lefler F.W."/>
            <person name="Barbosa M."/>
            <person name="Berthold D.E."/>
            <person name="Laughinghouse H.D. IV."/>
        </authorList>
    </citation>
    <scope>NUCLEOTIDE SEQUENCE [LARGE SCALE GENOMIC DNA]</scope>
    <source>
        <strain evidence="1 2">BLCCF158</strain>
    </source>
</reference>
<sequence length="47" mass="5436">MHDYLCSYAASPRLGQWLEVACGAFIHDKNCLAWIAVTTIYNYNWLL</sequence>
<organism evidence="1 2">
    <name type="scientific">Microcystis aeruginosa BLCC-F158</name>
    <dbReference type="NCBI Taxonomy" id="2755316"/>
    <lineage>
        <taxon>Bacteria</taxon>
        <taxon>Bacillati</taxon>
        <taxon>Cyanobacteriota</taxon>
        <taxon>Cyanophyceae</taxon>
        <taxon>Oscillatoriophycideae</taxon>
        <taxon>Chroococcales</taxon>
        <taxon>Microcystaceae</taxon>
        <taxon>Microcystis</taxon>
    </lineage>
</organism>
<comment type="caution">
    <text evidence="1">The sequence shown here is derived from an EMBL/GenBank/DDBJ whole genome shotgun (WGS) entry which is preliminary data.</text>
</comment>
<proteinExistence type="predicted"/>